<proteinExistence type="inferred from homology"/>
<feature type="non-terminal residue" evidence="13">
    <location>
        <position position="1"/>
    </location>
</feature>
<dbReference type="OrthoDB" id="2866996at2759"/>
<comment type="catalytic activity">
    <reaction evidence="1">
        <text>Hydrolysis of terminal, non-reducing beta-D-mannose residues in beta-D-mannosides.</text>
        <dbReference type="EC" id="3.2.1.25"/>
    </reaction>
</comment>
<dbReference type="FunFam" id="2.60.120.260:FF:000060">
    <property type="entry name" value="Probable beta-mannosidase"/>
    <property type="match status" value="1"/>
</dbReference>
<accession>A0A8K0DLH0</accession>
<comment type="caution">
    <text evidence="13">The sequence shown here is derived from an EMBL/GenBank/DDBJ whole genome shotgun (WGS) entry which is preliminary data.</text>
</comment>
<feature type="domain" description="Beta-mannosidase-like galactose-binding" evidence="12">
    <location>
        <begin position="146"/>
        <end position="312"/>
    </location>
</feature>
<dbReference type="Gene3D" id="2.60.40.10">
    <property type="entry name" value="Immunoglobulins"/>
    <property type="match status" value="2"/>
</dbReference>
<keyword evidence="14" id="KW-1185">Reference proteome</keyword>
<name>A0A8K0DLH0_IGNLU</name>
<dbReference type="InterPro" id="IPR054593">
    <property type="entry name" value="Beta-mannosidase-like_N2"/>
</dbReference>
<dbReference type="GO" id="GO:0006516">
    <property type="term" value="P:glycoprotein catabolic process"/>
    <property type="evidence" value="ECO:0007669"/>
    <property type="project" value="TreeGrafter"/>
</dbReference>
<dbReference type="InterPro" id="IPR041625">
    <property type="entry name" value="Beta-mannosidase_Ig"/>
</dbReference>
<dbReference type="Gene3D" id="3.20.20.80">
    <property type="entry name" value="Glycosidases"/>
    <property type="match status" value="1"/>
</dbReference>
<comment type="subcellular location">
    <subcellularLocation>
        <location evidence="2">Lysosome</location>
    </subcellularLocation>
</comment>
<comment type="similarity">
    <text evidence="3">Belongs to the glycosyl hydrolase 2 family.</text>
</comment>
<dbReference type="Pfam" id="PF22666">
    <property type="entry name" value="Glyco_hydro_2_N2"/>
    <property type="match status" value="1"/>
</dbReference>
<dbReference type="GO" id="GO:0004567">
    <property type="term" value="F:beta-mannosidase activity"/>
    <property type="evidence" value="ECO:0007669"/>
    <property type="project" value="UniProtKB-EC"/>
</dbReference>
<evidence type="ECO:0000256" key="8">
    <source>
        <dbReference type="ARBA" id="ARBA00023228"/>
    </source>
</evidence>
<dbReference type="AlphaFoldDB" id="A0A8K0DLH0"/>
<protein>
    <recommendedName>
        <fullName evidence="4">beta-mannosidase</fullName>
        <ecNumber evidence="4">3.2.1.25</ecNumber>
    </recommendedName>
    <alternativeName>
        <fullName evidence="10">Mannanase</fullName>
    </alternativeName>
</protein>
<evidence type="ECO:0000259" key="11">
    <source>
        <dbReference type="Pfam" id="PF17753"/>
    </source>
</evidence>
<keyword evidence="7" id="KW-0325">Glycoprotein</keyword>
<evidence type="ECO:0000256" key="7">
    <source>
        <dbReference type="ARBA" id="ARBA00023180"/>
    </source>
</evidence>
<evidence type="ECO:0000256" key="4">
    <source>
        <dbReference type="ARBA" id="ARBA00012754"/>
    </source>
</evidence>
<keyword evidence="5" id="KW-0732">Signal</keyword>
<feature type="non-terminal residue" evidence="13">
    <location>
        <position position="860"/>
    </location>
</feature>
<dbReference type="InterPro" id="IPR008979">
    <property type="entry name" value="Galactose-bd-like_sf"/>
</dbReference>
<dbReference type="SUPFAM" id="SSF49785">
    <property type="entry name" value="Galactose-binding domain-like"/>
    <property type="match status" value="1"/>
</dbReference>
<dbReference type="GO" id="GO:0005764">
    <property type="term" value="C:lysosome"/>
    <property type="evidence" value="ECO:0007669"/>
    <property type="project" value="UniProtKB-SubCell"/>
</dbReference>
<evidence type="ECO:0000313" key="14">
    <source>
        <dbReference type="Proteomes" id="UP000801492"/>
    </source>
</evidence>
<evidence type="ECO:0000256" key="1">
    <source>
        <dbReference type="ARBA" id="ARBA00000829"/>
    </source>
</evidence>
<evidence type="ECO:0000313" key="13">
    <source>
        <dbReference type="EMBL" id="KAF2905512.1"/>
    </source>
</evidence>
<gene>
    <name evidence="13" type="ORF">ILUMI_00678</name>
</gene>
<evidence type="ECO:0000256" key="9">
    <source>
        <dbReference type="ARBA" id="ARBA00023295"/>
    </source>
</evidence>
<keyword evidence="8" id="KW-0458">Lysosome</keyword>
<sequence length="860" mass="100081">ITSVKTIMEQTEFEIEITTDKVALFVWLETKPHIRSRFSENGFLQVTEKKIVRVTTESKPSLEDFVNALEMSVLYYATDSNENNNSQKIYTLKVESTPRLLGQHDSTLEVREMIISMWEAKVSKHEILKRVDLSEKDKGDADGVYSLRTRVPGGIYSDLKQNKIIGDVFYRFNDTETRWVSKKDWTYSIKFTAEIGLVELPNINLVFDGVDTFSEIYLNSHKLGITDNMFVRYIFDVKSLLKNGENHLEVRFKSAVNKAQQLFDTQAKRYPVVPLCVPEEYNGECHANHVRKMQASFSWDWGPALPSMGIWKDVYLQGYIVAVIQDATVKIYPDKNEKEWAVETKVYFSGNSKGDPVTGDISLYLDNDDISKYCPFRRQTIKKNQHGEFVGTFTCNIAKDKVQLWWPNGYGEAKLYPLNIFYSSDNPGIADRDSLILRIGYRTVQLIQDEIYSGRKFYFQVNGVPIFAKGTNSIPINILPELGQNETTIRFLLQSAKDTHMNMIRVWGGGTYEADTFYNIADEMGIMIWQDFMFACAMYPTDDNFLNSVKSEVRHQVRRLQYHPSIVVWAGNNENEAALRQNWYGTKDNLELYHTDYKILYVETIRKELLLSDDSRPYLTSSPTNGIQSDEKEDYLAKNPQSHFYGDVHFYNYDNNSWDSRYYPLTRFASEYGYQSLPRYWTLLTATKLEEDLKMNSSFLNSRQHLPKGYERMIRLIKHQLFLPDQTSKDDLKTLIYYSQIIQAMAVKKQTEFYRQWRNSLNSEGKGFTMGALYWQLNDVWVAPTWSGIDFEGNWKMQHYYAKNFFAPVIVTGDLRSDGFLDLYVVSDLQDEISDVFLNILVYKWESINPVHNETFKINV</sequence>
<dbReference type="PANTHER" id="PTHR43730:SF1">
    <property type="entry name" value="BETA-MANNOSIDASE"/>
    <property type="match status" value="1"/>
</dbReference>
<organism evidence="13 14">
    <name type="scientific">Ignelater luminosus</name>
    <name type="common">Cucubano</name>
    <name type="synonym">Pyrophorus luminosus</name>
    <dbReference type="NCBI Taxonomy" id="2038154"/>
    <lineage>
        <taxon>Eukaryota</taxon>
        <taxon>Metazoa</taxon>
        <taxon>Ecdysozoa</taxon>
        <taxon>Arthropoda</taxon>
        <taxon>Hexapoda</taxon>
        <taxon>Insecta</taxon>
        <taxon>Pterygota</taxon>
        <taxon>Neoptera</taxon>
        <taxon>Endopterygota</taxon>
        <taxon>Coleoptera</taxon>
        <taxon>Polyphaga</taxon>
        <taxon>Elateriformia</taxon>
        <taxon>Elateroidea</taxon>
        <taxon>Elateridae</taxon>
        <taxon>Agrypninae</taxon>
        <taxon>Pyrophorini</taxon>
        <taxon>Ignelater</taxon>
    </lineage>
</organism>
<keyword evidence="9" id="KW-0326">Glycosidase</keyword>
<evidence type="ECO:0000256" key="6">
    <source>
        <dbReference type="ARBA" id="ARBA00022801"/>
    </source>
</evidence>
<dbReference type="Gene3D" id="2.60.120.260">
    <property type="entry name" value="Galactose-binding domain-like"/>
    <property type="match status" value="1"/>
</dbReference>
<dbReference type="FunFam" id="3.20.20.80:FF:000035">
    <property type="entry name" value="Mannosidase beta"/>
    <property type="match status" value="1"/>
</dbReference>
<dbReference type="InterPro" id="IPR050887">
    <property type="entry name" value="Beta-mannosidase_GH2"/>
</dbReference>
<evidence type="ECO:0000256" key="3">
    <source>
        <dbReference type="ARBA" id="ARBA00007401"/>
    </source>
</evidence>
<dbReference type="Proteomes" id="UP000801492">
    <property type="component" value="Unassembled WGS sequence"/>
</dbReference>
<dbReference type="InterPro" id="IPR017853">
    <property type="entry name" value="GH"/>
</dbReference>
<dbReference type="SUPFAM" id="SSF51445">
    <property type="entry name" value="(Trans)glycosidases"/>
    <property type="match status" value="1"/>
</dbReference>
<dbReference type="PANTHER" id="PTHR43730">
    <property type="entry name" value="BETA-MANNOSIDASE"/>
    <property type="match status" value="1"/>
</dbReference>
<dbReference type="InterPro" id="IPR036156">
    <property type="entry name" value="Beta-gal/glucu_dom_sf"/>
</dbReference>
<dbReference type="EC" id="3.2.1.25" evidence="4"/>
<dbReference type="SUPFAM" id="SSF49303">
    <property type="entry name" value="beta-Galactosidase/glucuronidase domain"/>
    <property type="match status" value="1"/>
</dbReference>
<evidence type="ECO:0000256" key="10">
    <source>
        <dbReference type="ARBA" id="ARBA00033445"/>
    </source>
</evidence>
<evidence type="ECO:0000256" key="5">
    <source>
        <dbReference type="ARBA" id="ARBA00022729"/>
    </source>
</evidence>
<feature type="domain" description="Beta-mannosidase Ig-fold" evidence="11">
    <location>
        <begin position="9"/>
        <end position="74"/>
    </location>
</feature>
<evidence type="ECO:0000259" key="12">
    <source>
        <dbReference type="Pfam" id="PF22666"/>
    </source>
</evidence>
<keyword evidence="6" id="KW-0378">Hydrolase</keyword>
<dbReference type="InterPro" id="IPR013783">
    <property type="entry name" value="Ig-like_fold"/>
</dbReference>
<dbReference type="Pfam" id="PF17753">
    <property type="entry name" value="Ig_mannosidase"/>
    <property type="match status" value="1"/>
</dbReference>
<reference evidence="13" key="1">
    <citation type="submission" date="2019-08" db="EMBL/GenBank/DDBJ databases">
        <title>The genome of the North American firefly Photinus pyralis.</title>
        <authorList>
            <consortium name="Photinus pyralis genome working group"/>
            <person name="Fallon T.R."/>
            <person name="Sander Lower S.E."/>
            <person name="Weng J.-K."/>
        </authorList>
    </citation>
    <scope>NUCLEOTIDE SEQUENCE</scope>
    <source>
        <strain evidence="13">TRF0915ILg1</strain>
        <tissue evidence="13">Whole body</tissue>
    </source>
</reference>
<dbReference type="EMBL" id="VTPC01000518">
    <property type="protein sequence ID" value="KAF2905512.1"/>
    <property type="molecule type" value="Genomic_DNA"/>
</dbReference>
<evidence type="ECO:0000256" key="2">
    <source>
        <dbReference type="ARBA" id="ARBA00004371"/>
    </source>
</evidence>